<gene>
    <name evidence="9" type="ORF">IP93_00816</name>
</gene>
<comment type="caution">
    <text evidence="9">The sequence shown here is derived from an EMBL/GenBank/DDBJ whole genome shotgun (WGS) entry which is preliminary data.</text>
</comment>
<evidence type="ECO:0000313" key="10">
    <source>
        <dbReference type="Proteomes" id="UP000316471"/>
    </source>
</evidence>
<evidence type="ECO:0000256" key="3">
    <source>
        <dbReference type="ARBA" id="ARBA00022475"/>
    </source>
</evidence>
<dbReference type="AlphaFoldDB" id="A0A562LXV0"/>
<keyword evidence="3" id="KW-1003">Cell membrane</keyword>
<dbReference type="EMBL" id="VLKP01000003">
    <property type="protein sequence ID" value="TWI12475.1"/>
    <property type="molecule type" value="Genomic_DNA"/>
</dbReference>
<feature type="domain" description="Glycine transporter" evidence="8">
    <location>
        <begin position="51"/>
        <end position="123"/>
    </location>
</feature>
<feature type="domain" description="Glycine transporter" evidence="8">
    <location>
        <begin position="137"/>
        <end position="208"/>
    </location>
</feature>
<protein>
    <submittedName>
        <fullName evidence="9">Putative membrane protein YeiH</fullName>
    </submittedName>
</protein>
<feature type="transmembrane region" description="Helical" evidence="7">
    <location>
        <begin position="218"/>
        <end position="234"/>
    </location>
</feature>
<keyword evidence="10" id="KW-1185">Reference proteome</keyword>
<evidence type="ECO:0000256" key="7">
    <source>
        <dbReference type="SAM" id="Phobius"/>
    </source>
</evidence>
<feature type="transmembrane region" description="Helical" evidence="7">
    <location>
        <begin position="75"/>
        <end position="96"/>
    </location>
</feature>
<evidence type="ECO:0000256" key="5">
    <source>
        <dbReference type="ARBA" id="ARBA00022989"/>
    </source>
</evidence>
<feature type="transmembrane region" description="Helical" evidence="7">
    <location>
        <begin position="47"/>
        <end position="68"/>
    </location>
</feature>
<proteinExistence type="inferred from homology"/>
<feature type="transmembrane region" description="Helical" evidence="7">
    <location>
        <begin position="137"/>
        <end position="156"/>
    </location>
</feature>
<evidence type="ECO:0000256" key="6">
    <source>
        <dbReference type="ARBA" id="ARBA00023136"/>
    </source>
</evidence>
<evidence type="ECO:0000259" key="8">
    <source>
        <dbReference type="Pfam" id="PF03458"/>
    </source>
</evidence>
<dbReference type="Proteomes" id="UP000316471">
    <property type="component" value="Unassembled WGS sequence"/>
</dbReference>
<name>A0A562LXV0_9GAMM</name>
<evidence type="ECO:0000256" key="4">
    <source>
        <dbReference type="ARBA" id="ARBA00022692"/>
    </source>
</evidence>
<keyword evidence="4 7" id="KW-0812">Transmembrane</keyword>
<keyword evidence="5 7" id="KW-1133">Transmembrane helix</keyword>
<evidence type="ECO:0000256" key="1">
    <source>
        <dbReference type="ARBA" id="ARBA00004651"/>
    </source>
</evidence>
<feature type="transmembrane region" description="Helical" evidence="7">
    <location>
        <begin position="194"/>
        <end position="212"/>
    </location>
</feature>
<sequence>MDWGPISTLTGRMAGRSLRTGFQIDGAITGGDGSPQVADVIQRPMDLFILTLDLLGTFVFALSGATVGVRHRLDLFGVMVLSFVAATSGGMARDVLIGDHPPAALADWRYLAVCCLAGAITFYRIGLVEHLRNPVRMFDAAGLALFAVLGTQKALAFDLNPVSAVLLGMLTGIGGGMARDVLVARTPVVLQSELYAVAAIAGALVVVVGNWLKWPSAPVMLAGATLVFTLRFMAIRRSWSLPIAGPASPPGDDGDGQPPR</sequence>
<comment type="similarity">
    <text evidence="2">Belongs to the UPF0126 family.</text>
</comment>
<evidence type="ECO:0000256" key="2">
    <source>
        <dbReference type="ARBA" id="ARBA00008193"/>
    </source>
</evidence>
<keyword evidence="6 7" id="KW-0472">Membrane</keyword>
<feature type="transmembrane region" description="Helical" evidence="7">
    <location>
        <begin position="108"/>
        <end position="125"/>
    </location>
</feature>
<reference evidence="9 10" key="1">
    <citation type="journal article" date="2015" name="Stand. Genomic Sci.">
        <title>Genomic Encyclopedia of Bacterial and Archaeal Type Strains, Phase III: the genomes of soil and plant-associated and newly described type strains.</title>
        <authorList>
            <person name="Whitman W.B."/>
            <person name="Woyke T."/>
            <person name="Klenk H.P."/>
            <person name="Zhou Y."/>
            <person name="Lilburn T.G."/>
            <person name="Beck B.J."/>
            <person name="De Vos P."/>
            <person name="Vandamme P."/>
            <person name="Eisen J.A."/>
            <person name="Garrity G."/>
            <person name="Hugenholtz P."/>
            <person name="Kyrpides N.C."/>
        </authorList>
    </citation>
    <scope>NUCLEOTIDE SEQUENCE [LARGE SCALE GENOMIC DNA]</scope>
    <source>
        <strain evidence="9 10">CGMCC 1.10136</strain>
    </source>
</reference>
<feature type="transmembrane region" description="Helical" evidence="7">
    <location>
        <begin position="162"/>
        <end position="182"/>
    </location>
</feature>
<organism evidence="9 10">
    <name type="scientific">Aerolutibacter ruishenii</name>
    <dbReference type="NCBI Taxonomy" id="686800"/>
    <lineage>
        <taxon>Bacteria</taxon>
        <taxon>Pseudomonadati</taxon>
        <taxon>Pseudomonadota</taxon>
        <taxon>Gammaproteobacteria</taxon>
        <taxon>Lysobacterales</taxon>
        <taxon>Lysobacteraceae</taxon>
        <taxon>Aerolutibacter</taxon>
    </lineage>
</organism>
<accession>A0A562LXV0</accession>
<comment type="subcellular location">
    <subcellularLocation>
        <location evidence="1">Cell membrane</location>
        <topology evidence="1">Multi-pass membrane protein</topology>
    </subcellularLocation>
</comment>
<dbReference type="PANTHER" id="PTHR30506">
    <property type="entry name" value="INNER MEMBRANE PROTEIN"/>
    <property type="match status" value="1"/>
</dbReference>
<evidence type="ECO:0000313" key="9">
    <source>
        <dbReference type="EMBL" id="TWI12475.1"/>
    </source>
</evidence>
<dbReference type="GO" id="GO:0005886">
    <property type="term" value="C:plasma membrane"/>
    <property type="evidence" value="ECO:0007669"/>
    <property type="project" value="UniProtKB-SubCell"/>
</dbReference>
<dbReference type="InterPro" id="IPR005115">
    <property type="entry name" value="Gly_transporter"/>
</dbReference>
<dbReference type="PANTHER" id="PTHR30506:SF3">
    <property type="entry name" value="UPF0126 INNER MEMBRANE PROTEIN YADS-RELATED"/>
    <property type="match status" value="1"/>
</dbReference>
<dbReference type="Pfam" id="PF03458">
    <property type="entry name" value="Gly_transporter"/>
    <property type="match status" value="2"/>
</dbReference>